<accession>A0A0B7NX79</accession>
<sequence>MTAPHNHKNSPSVDLDASSLVFADDFVPMSEAIREARDQAVLMGAPQLSNGSCSTLTMLTRAIGAQAIVEVGSATGASGLAFFAGMGDSGVLTSIDPQSQWQLEARNAFLSQNIPTRRFRLIPGLPLDVLNNLRDSAYDLVFINGDKLEYVEYFAQAQRLLRPGGLIVINDALWHNKIADPSNEDDETVIIREALQSVTDTENLTTALLPVGDGLLVAVSG</sequence>
<dbReference type="GO" id="GO:0032259">
    <property type="term" value="P:methylation"/>
    <property type="evidence" value="ECO:0007669"/>
    <property type="project" value="UniProtKB-KW"/>
</dbReference>
<keyword evidence="3" id="KW-0949">S-adenosyl-L-methionine</keyword>
<protein>
    <submittedName>
        <fullName evidence="4">Methyltransferase</fullName>
    </submittedName>
</protein>
<proteinExistence type="predicted"/>
<evidence type="ECO:0000256" key="2">
    <source>
        <dbReference type="ARBA" id="ARBA00022679"/>
    </source>
</evidence>
<organism evidence="4">
    <name type="scientific">Propionibacterium freudenreichii subsp. freudenreichii</name>
    <dbReference type="NCBI Taxonomy" id="66712"/>
    <lineage>
        <taxon>Bacteria</taxon>
        <taxon>Bacillati</taxon>
        <taxon>Actinomycetota</taxon>
        <taxon>Actinomycetes</taxon>
        <taxon>Propionibacteriales</taxon>
        <taxon>Propionibacteriaceae</taxon>
        <taxon>Propionibacterium</taxon>
    </lineage>
</organism>
<dbReference type="SUPFAM" id="SSF53335">
    <property type="entry name" value="S-adenosyl-L-methionine-dependent methyltransferases"/>
    <property type="match status" value="1"/>
</dbReference>
<name>A0A0B7NX79_PROFF</name>
<dbReference type="PANTHER" id="PTHR10509:SF85">
    <property type="entry name" value="O-METHYLTRANSFERASE RV1220C-RELATED"/>
    <property type="match status" value="1"/>
</dbReference>
<dbReference type="AlphaFoldDB" id="A0A0B7NX79"/>
<evidence type="ECO:0000256" key="3">
    <source>
        <dbReference type="ARBA" id="ARBA00022691"/>
    </source>
</evidence>
<evidence type="ECO:0000313" key="4">
    <source>
        <dbReference type="EMBL" id="CEP27541.1"/>
    </source>
</evidence>
<dbReference type="InterPro" id="IPR002935">
    <property type="entry name" value="SAM_O-MeTrfase"/>
</dbReference>
<dbReference type="Pfam" id="PF01596">
    <property type="entry name" value="Methyltransf_3"/>
    <property type="match status" value="1"/>
</dbReference>
<dbReference type="GO" id="GO:0008171">
    <property type="term" value="F:O-methyltransferase activity"/>
    <property type="evidence" value="ECO:0007669"/>
    <property type="project" value="InterPro"/>
</dbReference>
<gene>
    <name evidence="4" type="ORF">PFCIRM138_02125</name>
</gene>
<keyword evidence="1 4" id="KW-0489">Methyltransferase</keyword>
<dbReference type="PANTHER" id="PTHR10509">
    <property type="entry name" value="O-METHYLTRANSFERASE-RELATED"/>
    <property type="match status" value="1"/>
</dbReference>
<evidence type="ECO:0000256" key="1">
    <source>
        <dbReference type="ARBA" id="ARBA00022603"/>
    </source>
</evidence>
<keyword evidence="2 4" id="KW-0808">Transferase</keyword>
<dbReference type="EMBL" id="LM676436">
    <property type="protein sequence ID" value="CEP27541.1"/>
    <property type="molecule type" value="Genomic_DNA"/>
</dbReference>
<reference evidence="4" key="1">
    <citation type="submission" date="2014-08" db="EMBL/GenBank/DDBJ databases">
        <authorList>
            <person name="Falentin Helene"/>
        </authorList>
    </citation>
    <scope>NUCLEOTIDE SEQUENCE</scope>
</reference>
<dbReference type="InterPro" id="IPR029063">
    <property type="entry name" value="SAM-dependent_MTases_sf"/>
</dbReference>
<dbReference type="CDD" id="cd02440">
    <property type="entry name" value="AdoMet_MTases"/>
    <property type="match status" value="1"/>
</dbReference>
<dbReference type="Gene3D" id="3.40.50.150">
    <property type="entry name" value="Vaccinia Virus protein VP39"/>
    <property type="match status" value="1"/>
</dbReference>
<dbReference type="InterPro" id="IPR050362">
    <property type="entry name" value="Cation-dep_OMT"/>
</dbReference>
<dbReference type="GO" id="GO:0008757">
    <property type="term" value="F:S-adenosylmethionine-dependent methyltransferase activity"/>
    <property type="evidence" value="ECO:0007669"/>
    <property type="project" value="TreeGrafter"/>
</dbReference>
<dbReference type="PROSITE" id="PS51682">
    <property type="entry name" value="SAM_OMT_I"/>
    <property type="match status" value="1"/>
</dbReference>